<protein>
    <recommendedName>
        <fullName evidence="12">Ascorbate-specific PTS system EIIC component</fullName>
    </recommendedName>
    <alternativeName>
        <fullName evidence="13">Ascorbate-specific permease IIC component UlaA</fullName>
    </alternativeName>
</protein>
<evidence type="ECO:0000256" key="6">
    <source>
        <dbReference type="ARBA" id="ARBA00022683"/>
    </source>
</evidence>
<feature type="transmembrane region" description="Helical" evidence="14">
    <location>
        <begin position="6"/>
        <end position="32"/>
    </location>
</feature>
<feature type="transmembrane region" description="Helical" evidence="14">
    <location>
        <begin position="154"/>
        <end position="174"/>
    </location>
</feature>
<comment type="subcellular location">
    <subcellularLocation>
        <location evidence="1">Cell membrane</location>
        <topology evidence="1">Multi-pass membrane protein</topology>
    </subcellularLocation>
</comment>
<proteinExistence type="inferred from homology"/>
<evidence type="ECO:0000313" key="15">
    <source>
        <dbReference type="EMBL" id="EOT51845.1"/>
    </source>
</evidence>
<comment type="similarity">
    <text evidence="11">Belongs to the UlaA family.</text>
</comment>
<evidence type="ECO:0000256" key="7">
    <source>
        <dbReference type="ARBA" id="ARBA00022692"/>
    </source>
</evidence>
<feature type="transmembrane region" description="Helical" evidence="14">
    <location>
        <begin position="227"/>
        <end position="247"/>
    </location>
</feature>
<evidence type="ECO:0000256" key="5">
    <source>
        <dbReference type="ARBA" id="ARBA00022597"/>
    </source>
</evidence>
<gene>
    <name evidence="15" type="ORF">OMU_00048</name>
</gene>
<dbReference type="InterPro" id="IPR051562">
    <property type="entry name" value="Ascorbate-PTS_EIIC"/>
</dbReference>
<keyword evidence="3" id="KW-0813">Transport</keyword>
<dbReference type="PANTHER" id="PTHR33843:SF4">
    <property type="entry name" value="ASCORBATE-SPECIFIC PTS SYSTEM EIIC COMPONENT"/>
    <property type="match status" value="1"/>
</dbReference>
<keyword evidence="4" id="KW-1003">Cell membrane</keyword>
<evidence type="ECO:0000256" key="4">
    <source>
        <dbReference type="ARBA" id="ARBA00022475"/>
    </source>
</evidence>
<evidence type="ECO:0000256" key="10">
    <source>
        <dbReference type="ARBA" id="ARBA00037387"/>
    </source>
</evidence>
<dbReference type="Proteomes" id="UP000014104">
    <property type="component" value="Unassembled WGS sequence"/>
</dbReference>
<feature type="transmembrane region" description="Helical" evidence="14">
    <location>
        <begin position="126"/>
        <end position="148"/>
    </location>
</feature>
<keyword evidence="8 14" id="KW-1133">Transmembrane helix</keyword>
<evidence type="ECO:0000256" key="9">
    <source>
        <dbReference type="ARBA" id="ARBA00023136"/>
    </source>
</evidence>
<keyword evidence="9 14" id="KW-0472">Membrane</keyword>
<feature type="transmembrane region" description="Helical" evidence="14">
    <location>
        <begin position="52"/>
        <end position="72"/>
    </location>
</feature>
<evidence type="ECO:0000256" key="11">
    <source>
        <dbReference type="ARBA" id="ARBA00038218"/>
    </source>
</evidence>
<keyword evidence="6" id="KW-0598">Phosphotransferase system</keyword>
<evidence type="ECO:0000313" key="16">
    <source>
        <dbReference type="Proteomes" id="UP000014104"/>
    </source>
</evidence>
<comment type="caution">
    <text evidence="15">The sequence shown here is derived from an EMBL/GenBank/DDBJ whole genome shotgun (WGS) entry which is preliminary data.</text>
</comment>
<organism evidence="15 16">
    <name type="scientific">Enterococcus avium ATCC 14025</name>
    <dbReference type="NCBI Taxonomy" id="1140002"/>
    <lineage>
        <taxon>Bacteria</taxon>
        <taxon>Bacillati</taxon>
        <taxon>Bacillota</taxon>
        <taxon>Bacilli</taxon>
        <taxon>Lactobacillales</taxon>
        <taxon>Enterococcaceae</taxon>
        <taxon>Enterococcus</taxon>
    </lineage>
</organism>
<dbReference type="InterPro" id="IPR004703">
    <property type="entry name" value="PTS_sugar-sp_permease"/>
</dbReference>
<accession>A0ABN0L572</accession>
<feature type="transmembrane region" description="Helical" evidence="14">
    <location>
        <begin position="405"/>
        <end position="426"/>
    </location>
</feature>
<comment type="subunit">
    <text evidence="2">Homodimer.</text>
</comment>
<feature type="transmembrane region" description="Helical" evidence="14">
    <location>
        <begin position="268"/>
        <end position="293"/>
    </location>
</feature>
<evidence type="ECO:0000256" key="2">
    <source>
        <dbReference type="ARBA" id="ARBA00011738"/>
    </source>
</evidence>
<reference evidence="15 16" key="1">
    <citation type="submission" date="2013-03" db="EMBL/GenBank/DDBJ databases">
        <title>The Genome Sequence of Enterococcus avium ATCC_14025 (Illumina only assembly).</title>
        <authorList>
            <consortium name="The Broad Institute Genomics Platform"/>
            <consortium name="The Broad Institute Genome Sequencing Center for Infectious Disease"/>
            <person name="Earl A."/>
            <person name="Russ C."/>
            <person name="Gilmore M."/>
            <person name="Surin D."/>
            <person name="Walker B."/>
            <person name="Young S."/>
            <person name="Zeng Q."/>
            <person name="Gargeya S."/>
            <person name="Fitzgerald M."/>
            <person name="Haas B."/>
            <person name="Abouelleil A."/>
            <person name="Allen A.W."/>
            <person name="Alvarado L."/>
            <person name="Arachchi H.M."/>
            <person name="Berlin A.M."/>
            <person name="Chapman S.B."/>
            <person name="Gainer-Dewar J."/>
            <person name="Goldberg J."/>
            <person name="Griggs A."/>
            <person name="Gujja S."/>
            <person name="Hansen M."/>
            <person name="Howarth C."/>
            <person name="Imamovic A."/>
            <person name="Ireland A."/>
            <person name="Larimer J."/>
            <person name="McCowan C."/>
            <person name="Murphy C."/>
            <person name="Pearson M."/>
            <person name="Poon T.W."/>
            <person name="Priest M."/>
            <person name="Roberts A."/>
            <person name="Saif S."/>
            <person name="Shea T."/>
            <person name="Sisk P."/>
            <person name="Sykes S."/>
            <person name="Wortman J."/>
            <person name="Nusbaum C."/>
            <person name="Birren B."/>
        </authorList>
    </citation>
    <scope>NUCLEOTIDE SEQUENCE [LARGE SCALE GENOMIC DNA]</scope>
    <source>
        <strain evidence="15 16">ATCC 14025</strain>
    </source>
</reference>
<keyword evidence="7 14" id="KW-0812">Transmembrane</keyword>
<dbReference type="Pfam" id="PF03611">
    <property type="entry name" value="EIIC-GAT"/>
    <property type="match status" value="1"/>
</dbReference>
<dbReference type="PANTHER" id="PTHR33843">
    <property type="entry name" value="ASCORBATE-SPECIFIC PTS SYSTEM EIIC COMPONENT"/>
    <property type="match status" value="1"/>
</dbReference>
<feature type="transmembrane region" description="Helical" evidence="14">
    <location>
        <begin position="372"/>
        <end position="393"/>
    </location>
</feature>
<comment type="function">
    <text evidence="10">The phosphoenolpyruvate-dependent sugar phosphotransferase system (sugar PTS), a major carbohydrate active transport system, catalyzes the phosphorylation of incoming sugar substrates concomitantly with their translocation across the cell membrane. The enzyme II UlaABC PTS system is involved in ascorbate transport.</text>
</comment>
<evidence type="ECO:0000256" key="1">
    <source>
        <dbReference type="ARBA" id="ARBA00004651"/>
    </source>
</evidence>
<evidence type="ECO:0000256" key="13">
    <source>
        <dbReference type="ARBA" id="ARBA00042859"/>
    </source>
</evidence>
<name>A0ABN0L572_ENTAV</name>
<dbReference type="EMBL" id="AHYV01000002">
    <property type="protein sequence ID" value="EOT51845.1"/>
    <property type="molecule type" value="Genomic_DNA"/>
</dbReference>
<evidence type="ECO:0000256" key="8">
    <source>
        <dbReference type="ARBA" id="ARBA00022989"/>
    </source>
</evidence>
<sequence length="428" mass="45416">MNSMGILSFLINDVITQAPIFLGLVALIGLLLQKKDAAEVFTGTIKTITGTVVLLAGVDLFLGVLLPLMALLQEKGNFTGVMPDNQAPFGVVMTSFAKEIPIAFVLGFLIHLLLVRVLPFKNTKNVFLTGHIMLFLSGFWVAILAWNFGLKGSGLILAGSICTGLILTVFPAISRPFTKEIAEDEYTLGHMFNVSVVVGSLLGNLFNKSKKSDDIELPGFLASFSDFSILLSTVMPLIFIGIGLVVGESEVTTLSGDMNWLMFLIMQGIKFSGSIMITLFGVRTFLGSIIPAFQGISEKLLPGAIPALDCPVFYPYAPVAAIIGFLGHAVGAIISVVIMVSIAAPVIPLPSALFIFFEGSLAGVFGDRKGGWKGALLAGVVVSLITHMGVAVIAGLQEPLLPSGLVFGSADIVLISPIIYFFKLLFGI</sequence>
<keyword evidence="5" id="KW-0762">Sugar transport</keyword>
<evidence type="ECO:0000256" key="3">
    <source>
        <dbReference type="ARBA" id="ARBA00022448"/>
    </source>
</evidence>
<feature type="transmembrane region" description="Helical" evidence="14">
    <location>
        <begin position="92"/>
        <end position="114"/>
    </location>
</feature>
<evidence type="ECO:0000256" key="12">
    <source>
        <dbReference type="ARBA" id="ARBA00039702"/>
    </source>
</evidence>
<evidence type="ECO:0000256" key="14">
    <source>
        <dbReference type="SAM" id="Phobius"/>
    </source>
</evidence>
<keyword evidence="16" id="KW-1185">Reference proteome</keyword>
<feature type="transmembrane region" description="Helical" evidence="14">
    <location>
        <begin position="313"/>
        <end position="340"/>
    </location>
</feature>
<feature type="transmembrane region" description="Helical" evidence="14">
    <location>
        <begin position="186"/>
        <end position="207"/>
    </location>
</feature>